<dbReference type="EMBL" id="CSAE01000202">
    <property type="protein sequence ID" value="COV78653.1"/>
    <property type="molecule type" value="Genomic_DNA"/>
</dbReference>
<protein>
    <submittedName>
        <fullName evidence="1">Uncharacterized protein</fullName>
    </submittedName>
</protein>
<gene>
    <name evidence="1" type="ORF">ERS007703_02053</name>
</gene>
<organism evidence="1 2">
    <name type="scientific">Mycobacterium tuberculosis</name>
    <dbReference type="NCBI Taxonomy" id="1773"/>
    <lineage>
        <taxon>Bacteria</taxon>
        <taxon>Bacillati</taxon>
        <taxon>Actinomycetota</taxon>
        <taxon>Actinomycetes</taxon>
        <taxon>Mycobacteriales</taxon>
        <taxon>Mycobacteriaceae</taxon>
        <taxon>Mycobacterium</taxon>
        <taxon>Mycobacterium tuberculosis complex</taxon>
    </lineage>
</organism>
<reference evidence="2" key="1">
    <citation type="submission" date="2015-03" db="EMBL/GenBank/DDBJ databases">
        <authorList>
            <consortium name="Pathogen Informatics"/>
        </authorList>
    </citation>
    <scope>NUCLEOTIDE SEQUENCE [LARGE SCALE GENOMIC DNA]</scope>
    <source>
        <strain evidence="2">K00500041</strain>
    </source>
</reference>
<dbReference type="Proteomes" id="UP000038802">
    <property type="component" value="Unassembled WGS sequence"/>
</dbReference>
<name>A0A0U0R726_MYCTX</name>
<proteinExistence type="predicted"/>
<accession>A0A0U0R726</accession>
<evidence type="ECO:0000313" key="1">
    <source>
        <dbReference type="EMBL" id="COV78653.1"/>
    </source>
</evidence>
<sequence>MSNALRTANSGSARTAIQPAAYAQSVAVRVTELRGSLGSFKPLRPAITGRPFQESPSDRWLRVKSRPCATAARR</sequence>
<evidence type="ECO:0000313" key="2">
    <source>
        <dbReference type="Proteomes" id="UP000038802"/>
    </source>
</evidence>
<dbReference type="AlphaFoldDB" id="A0A0U0R726"/>